<gene>
    <name evidence="2" type="ORF">T05_3173</name>
</gene>
<keyword evidence="1" id="KW-0472">Membrane</keyword>
<proteinExistence type="predicted"/>
<accession>A0A0V0TKB1</accession>
<dbReference type="AlphaFoldDB" id="A0A0V0TKB1"/>
<reference evidence="2 3" key="1">
    <citation type="submission" date="2015-01" db="EMBL/GenBank/DDBJ databases">
        <title>Evolution of Trichinella species and genotypes.</title>
        <authorList>
            <person name="Korhonen P.K."/>
            <person name="Edoardo P."/>
            <person name="Giuseppe L.R."/>
            <person name="Gasser R.B."/>
        </authorList>
    </citation>
    <scope>NUCLEOTIDE SEQUENCE [LARGE SCALE GENOMIC DNA]</scope>
    <source>
        <strain evidence="2">ISS417</strain>
    </source>
</reference>
<dbReference type="Proteomes" id="UP000055048">
    <property type="component" value="Unassembled WGS sequence"/>
</dbReference>
<evidence type="ECO:0000313" key="2">
    <source>
        <dbReference type="EMBL" id="KRX38983.1"/>
    </source>
</evidence>
<sequence>MITNGLVVGCVICQLTAASNGVEISLLCVIVKLLMGFNCERWTDDMGDLRNFFFSLPLWVITIAQSVCSTFFYLSELKKKTYIDSQLP</sequence>
<name>A0A0V0TKB1_9BILA</name>
<keyword evidence="1" id="KW-1133">Transmembrane helix</keyword>
<keyword evidence="1" id="KW-0812">Transmembrane</keyword>
<evidence type="ECO:0000256" key="1">
    <source>
        <dbReference type="SAM" id="Phobius"/>
    </source>
</evidence>
<organism evidence="2 3">
    <name type="scientific">Trichinella murrelli</name>
    <dbReference type="NCBI Taxonomy" id="144512"/>
    <lineage>
        <taxon>Eukaryota</taxon>
        <taxon>Metazoa</taxon>
        <taxon>Ecdysozoa</taxon>
        <taxon>Nematoda</taxon>
        <taxon>Enoplea</taxon>
        <taxon>Dorylaimia</taxon>
        <taxon>Trichinellida</taxon>
        <taxon>Trichinellidae</taxon>
        <taxon>Trichinella</taxon>
    </lineage>
</organism>
<comment type="caution">
    <text evidence="2">The sequence shown here is derived from an EMBL/GenBank/DDBJ whole genome shotgun (WGS) entry which is preliminary data.</text>
</comment>
<keyword evidence="3" id="KW-1185">Reference proteome</keyword>
<protein>
    <submittedName>
        <fullName evidence="2">Uncharacterized protein</fullName>
    </submittedName>
</protein>
<dbReference type="OrthoDB" id="10497350at2759"/>
<feature type="transmembrane region" description="Helical" evidence="1">
    <location>
        <begin position="52"/>
        <end position="74"/>
    </location>
</feature>
<dbReference type="EMBL" id="JYDJ01000247">
    <property type="protein sequence ID" value="KRX38983.1"/>
    <property type="molecule type" value="Genomic_DNA"/>
</dbReference>
<evidence type="ECO:0000313" key="3">
    <source>
        <dbReference type="Proteomes" id="UP000055048"/>
    </source>
</evidence>